<keyword evidence="2" id="KW-0540">Nuclease</keyword>
<feature type="non-terminal residue" evidence="12">
    <location>
        <position position="1"/>
    </location>
</feature>
<evidence type="ECO:0000256" key="5">
    <source>
        <dbReference type="ARBA" id="ARBA00022801"/>
    </source>
</evidence>
<evidence type="ECO:0000256" key="10">
    <source>
        <dbReference type="ARBA" id="ARBA00023172"/>
    </source>
</evidence>
<dbReference type="GO" id="GO:0015074">
    <property type="term" value="P:DNA integration"/>
    <property type="evidence" value="ECO:0007669"/>
    <property type="project" value="UniProtKB-KW"/>
</dbReference>
<keyword evidence="13" id="KW-1185">Reference proteome</keyword>
<evidence type="ECO:0000313" key="12">
    <source>
        <dbReference type="EMBL" id="KNZ44249.1"/>
    </source>
</evidence>
<dbReference type="Proteomes" id="UP000037035">
    <property type="component" value="Unassembled WGS sequence"/>
</dbReference>
<evidence type="ECO:0000256" key="8">
    <source>
        <dbReference type="ARBA" id="ARBA00022918"/>
    </source>
</evidence>
<keyword evidence="6" id="KW-0460">Magnesium</keyword>
<dbReference type="OrthoDB" id="2802215at2759"/>
<evidence type="ECO:0000256" key="1">
    <source>
        <dbReference type="ARBA" id="ARBA00022695"/>
    </source>
</evidence>
<accession>A0A0L6U6V3</accession>
<evidence type="ECO:0000259" key="11">
    <source>
        <dbReference type="Pfam" id="PF25597"/>
    </source>
</evidence>
<comment type="caution">
    <text evidence="12">The sequence shown here is derived from an EMBL/GenBank/DDBJ whole genome shotgun (WGS) entry which is preliminary data.</text>
</comment>
<keyword evidence="9" id="KW-0239">DNA-directed DNA polymerase</keyword>
<dbReference type="Pfam" id="PF25597">
    <property type="entry name" value="SH3_retrovirus"/>
    <property type="match status" value="1"/>
</dbReference>
<evidence type="ECO:0000256" key="4">
    <source>
        <dbReference type="ARBA" id="ARBA00022759"/>
    </source>
</evidence>
<evidence type="ECO:0000256" key="6">
    <source>
        <dbReference type="ARBA" id="ARBA00022842"/>
    </source>
</evidence>
<dbReference type="AlphaFoldDB" id="A0A0L6U6V3"/>
<evidence type="ECO:0000256" key="2">
    <source>
        <dbReference type="ARBA" id="ARBA00022722"/>
    </source>
</evidence>
<keyword evidence="7" id="KW-0229">DNA integration</keyword>
<dbReference type="VEuPathDB" id="FungiDB:VP01_9369g1"/>
<protein>
    <recommendedName>
        <fullName evidence="11">Retroviral polymerase SH3-like domain-containing protein</fullName>
    </recommendedName>
</protein>
<dbReference type="GO" id="GO:0003887">
    <property type="term" value="F:DNA-directed DNA polymerase activity"/>
    <property type="evidence" value="ECO:0007669"/>
    <property type="project" value="UniProtKB-KW"/>
</dbReference>
<evidence type="ECO:0000256" key="9">
    <source>
        <dbReference type="ARBA" id="ARBA00022932"/>
    </source>
</evidence>
<dbReference type="PANTHER" id="PTHR42648:SF11">
    <property type="entry name" value="TRANSPOSON TY4-P GAG-POL POLYPROTEIN"/>
    <property type="match status" value="1"/>
</dbReference>
<evidence type="ECO:0000256" key="7">
    <source>
        <dbReference type="ARBA" id="ARBA00022908"/>
    </source>
</evidence>
<evidence type="ECO:0000256" key="3">
    <source>
        <dbReference type="ARBA" id="ARBA00022723"/>
    </source>
</evidence>
<keyword evidence="10" id="KW-0233">DNA recombination</keyword>
<dbReference type="GO" id="GO:0003964">
    <property type="term" value="F:RNA-directed DNA polymerase activity"/>
    <property type="evidence" value="ECO:0007669"/>
    <property type="project" value="UniProtKB-KW"/>
</dbReference>
<keyword evidence="4" id="KW-0255">Endonuclease</keyword>
<evidence type="ECO:0000313" key="13">
    <source>
        <dbReference type="Proteomes" id="UP000037035"/>
    </source>
</evidence>
<dbReference type="InterPro" id="IPR039537">
    <property type="entry name" value="Retrotran_Ty1/copia-like"/>
</dbReference>
<sequence length="86" mass="10066">CCLLAQSNLPKSFWAEAMMIPYETWTGCSANLEVLRPFGFLAYILIPKERRNFKLLPTAKRGVMLGYENNFSYRIFKTDKRKVIRV</sequence>
<proteinExistence type="predicted"/>
<dbReference type="GO" id="GO:0046872">
    <property type="term" value="F:metal ion binding"/>
    <property type="evidence" value="ECO:0007669"/>
    <property type="project" value="UniProtKB-KW"/>
</dbReference>
<keyword evidence="3" id="KW-0479">Metal-binding</keyword>
<keyword evidence="5" id="KW-0378">Hydrolase</keyword>
<name>A0A0L6U6V3_9BASI</name>
<gene>
    <name evidence="12" type="ORF">VP01_9369g1</name>
</gene>
<keyword evidence="1" id="KW-0548">Nucleotidyltransferase</keyword>
<feature type="domain" description="Retroviral polymerase SH3-like" evidence="11">
    <location>
        <begin position="41"/>
        <end position="85"/>
    </location>
</feature>
<keyword evidence="9" id="KW-0808">Transferase</keyword>
<dbReference type="InterPro" id="IPR057670">
    <property type="entry name" value="SH3_retrovirus"/>
</dbReference>
<dbReference type="GO" id="GO:0004519">
    <property type="term" value="F:endonuclease activity"/>
    <property type="evidence" value="ECO:0007669"/>
    <property type="project" value="UniProtKB-KW"/>
</dbReference>
<dbReference type="GO" id="GO:0006310">
    <property type="term" value="P:DNA recombination"/>
    <property type="evidence" value="ECO:0007669"/>
    <property type="project" value="UniProtKB-KW"/>
</dbReference>
<dbReference type="EMBL" id="LAVV01015014">
    <property type="protein sequence ID" value="KNZ44249.1"/>
    <property type="molecule type" value="Genomic_DNA"/>
</dbReference>
<reference evidence="12 13" key="1">
    <citation type="submission" date="2015-08" db="EMBL/GenBank/DDBJ databases">
        <title>Next Generation Sequencing and Analysis of the Genome of Puccinia sorghi L Schw, the Causal Agent of Maize Common Rust.</title>
        <authorList>
            <person name="Rochi L."/>
            <person name="Burguener G."/>
            <person name="Darino M."/>
            <person name="Turjanski A."/>
            <person name="Kreff E."/>
            <person name="Dieguez M.J."/>
            <person name="Sacco F."/>
        </authorList>
    </citation>
    <scope>NUCLEOTIDE SEQUENCE [LARGE SCALE GENOMIC DNA]</scope>
    <source>
        <strain evidence="12 13">RO10H11247</strain>
    </source>
</reference>
<dbReference type="PANTHER" id="PTHR42648">
    <property type="entry name" value="TRANSPOSASE, PUTATIVE-RELATED"/>
    <property type="match status" value="1"/>
</dbReference>
<keyword evidence="8" id="KW-0695">RNA-directed DNA polymerase</keyword>
<organism evidence="12 13">
    <name type="scientific">Puccinia sorghi</name>
    <dbReference type="NCBI Taxonomy" id="27349"/>
    <lineage>
        <taxon>Eukaryota</taxon>
        <taxon>Fungi</taxon>
        <taxon>Dikarya</taxon>
        <taxon>Basidiomycota</taxon>
        <taxon>Pucciniomycotina</taxon>
        <taxon>Pucciniomycetes</taxon>
        <taxon>Pucciniales</taxon>
        <taxon>Pucciniaceae</taxon>
        <taxon>Puccinia</taxon>
    </lineage>
</organism>
<dbReference type="GO" id="GO:0016787">
    <property type="term" value="F:hydrolase activity"/>
    <property type="evidence" value="ECO:0007669"/>
    <property type="project" value="UniProtKB-KW"/>
</dbReference>